<protein>
    <submittedName>
        <fullName evidence="3">Expressed protein</fullName>
    </submittedName>
</protein>
<dbReference type="EMBL" id="GL348720">
    <property type="protein sequence ID" value="EFH41027.1"/>
    <property type="molecule type" value="Genomic_DNA"/>
</dbReference>
<evidence type="ECO:0000313" key="4">
    <source>
        <dbReference type="Proteomes" id="UP000008694"/>
    </source>
</evidence>
<accession>D7MKQ4</accession>
<dbReference type="Proteomes" id="UP000008694">
    <property type="component" value="Unassembled WGS sequence"/>
</dbReference>
<feature type="compositionally biased region" description="Polar residues" evidence="1">
    <location>
        <begin position="1"/>
        <end position="15"/>
    </location>
</feature>
<feature type="region of interest" description="Disordered" evidence="1">
    <location>
        <begin position="1"/>
        <end position="23"/>
    </location>
</feature>
<dbReference type="Gramene" id="scaffold_802854.1">
    <property type="protein sequence ID" value="scaffold_802854.1"/>
    <property type="gene ID" value="scaffold_802854.1"/>
</dbReference>
<keyword evidence="4" id="KW-1185">Reference proteome</keyword>
<evidence type="ECO:0000256" key="2">
    <source>
        <dbReference type="SAM" id="Phobius"/>
    </source>
</evidence>
<keyword evidence="2" id="KW-0812">Transmembrane</keyword>
<evidence type="ECO:0000256" key="1">
    <source>
        <dbReference type="SAM" id="MobiDB-lite"/>
    </source>
</evidence>
<evidence type="ECO:0000313" key="3">
    <source>
        <dbReference type="EMBL" id="EFH41027.1"/>
    </source>
</evidence>
<proteinExistence type="predicted"/>
<reference evidence="4" key="1">
    <citation type="journal article" date="2011" name="Nat. Genet.">
        <title>The Arabidopsis lyrata genome sequence and the basis of rapid genome size change.</title>
        <authorList>
            <person name="Hu T.T."/>
            <person name="Pattyn P."/>
            <person name="Bakker E.G."/>
            <person name="Cao J."/>
            <person name="Cheng J.-F."/>
            <person name="Clark R.M."/>
            <person name="Fahlgren N."/>
            <person name="Fawcett J.A."/>
            <person name="Grimwood J."/>
            <person name="Gundlach H."/>
            <person name="Haberer G."/>
            <person name="Hollister J.D."/>
            <person name="Ossowski S."/>
            <person name="Ottilar R.P."/>
            <person name="Salamov A.A."/>
            <person name="Schneeberger K."/>
            <person name="Spannagl M."/>
            <person name="Wang X."/>
            <person name="Yang L."/>
            <person name="Nasrallah M.E."/>
            <person name="Bergelson J."/>
            <person name="Carrington J.C."/>
            <person name="Gaut B.S."/>
            <person name="Schmutz J."/>
            <person name="Mayer K.F.X."/>
            <person name="Van de Peer Y."/>
            <person name="Grigoriev I.V."/>
            <person name="Nordborg M."/>
            <person name="Weigel D."/>
            <person name="Guo Y.-L."/>
        </authorList>
    </citation>
    <scope>NUCLEOTIDE SEQUENCE [LARGE SCALE GENOMIC DNA]</scope>
    <source>
        <strain evidence="4">cv. MN47</strain>
    </source>
</reference>
<dbReference type="AlphaFoldDB" id="D7MKQ4"/>
<organism evidence="4">
    <name type="scientific">Arabidopsis lyrata subsp. lyrata</name>
    <name type="common">Lyre-leaved rock-cress</name>
    <dbReference type="NCBI Taxonomy" id="81972"/>
    <lineage>
        <taxon>Eukaryota</taxon>
        <taxon>Viridiplantae</taxon>
        <taxon>Streptophyta</taxon>
        <taxon>Embryophyta</taxon>
        <taxon>Tracheophyta</taxon>
        <taxon>Spermatophyta</taxon>
        <taxon>Magnoliopsida</taxon>
        <taxon>eudicotyledons</taxon>
        <taxon>Gunneridae</taxon>
        <taxon>Pentapetalae</taxon>
        <taxon>rosids</taxon>
        <taxon>malvids</taxon>
        <taxon>Brassicales</taxon>
        <taxon>Brassicaceae</taxon>
        <taxon>Camelineae</taxon>
        <taxon>Arabidopsis</taxon>
    </lineage>
</organism>
<keyword evidence="2" id="KW-1133">Transmembrane helix</keyword>
<dbReference type="HOGENOM" id="CLU_2708214_0_0_1"/>
<sequence>MATNPGSPSHSSSVVQAHRRSRSDENLQIWMAAAIKFFDRRLEFQPVPGLVRFVNPSRFLVLGCFIIGLMFMS</sequence>
<gene>
    <name evidence="3" type="ORF">ARALYDRAFT_919454</name>
</gene>
<name>D7MKQ4_ARALL</name>
<keyword evidence="2" id="KW-0472">Membrane</keyword>
<feature type="transmembrane region" description="Helical" evidence="2">
    <location>
        <begin position="53"/>
        <end position="72"/>
    </location>
</feature>